<reference evidence="1 2" key="1">
    <citation type="journal article" date="2024" name="BMC Genomics">
        <title>De novo assembly and annotation of Popillia japonica's genome with initial clues to its potential as an invasive pest.</title>
        <authorList>
            <person name="Cucini C."/>
            <person name="Boschi S."/>
            <person name="Funari R."/>
            <person name="Cardaioli E."/>
            <person name="Iannotti N."/>
            <person name="Marturano G."/>
            <person name="Paoli F."/>
            <person name="Bruttini M."/>
            <person name="Carapelli A."/>
            <person name="Frati F."/>
            <person name="Nardi F."/>
        </authorList>
    </citation>
    <scope>NUCLEOTIDE SEQUENCE [LARGE SCALE GENOMIC DNA]</scope>
    <source>
        <strain evidence="1">DMR45628</strain>
    </source>
</reference>
<organism evidence="1 2">
    <name type="scientific">Popillia japonica</name>
    <name type="common">Japanese beetle</name>
    <dbReference type="NCBI Taxonomy" id="7064"/>
    <lineage>
        <taxon>Eukaryota</taxon>
        <taxon>Metazoa</taxon>
        <taxon>Ecdysozoa</taxon>
        <taxon>Arthropoda</taxon>
        <taxon>Hexapoda</taxon>
        <taxon>Insecta</taxon>
        <taxon>Pterygota</taxon>
        <taxon>Neoptera</taxon>
        <taxon>Endopterygota</taxon>
        <taxon>Coleoptera</taxon>
        <taxon>Polyphaga</taxon>
        <taxon>Scarabaeiformia</taxon>
        <taxon>Scarabaeidae</taxon>
        <taxon>Rutelinae</taxon>
        <taxon>Popillia</taxon>
    </lineage>
</organism>
<keyword evidence="2" id="KW-1185">Reference proteome</keyword>
<dbReference type="InterPro" id="IPR036691">
    <property type="entry name" value="Endo/exonu/phosph_ase_sf"/>
</dbReference>
<gene>
    <name evidence="1" type="ORF">QE152_g17096</name>
</gene>
<dbReference type="AlphaFoldDB" id="A0AAW1L540"/>
<dbReference type="EMBL" id="JASPKY010000168">
    <property type="protein sequence ID" value="KAK9728667.1"/>
    <property type="molecule type" value="Genomic_DNA"/>
</dbReference>
<dbReference type="GO" id="GO:0061343">
    <property type="term" value="P:cell adhesion involved in heart morphogenesis"/>
    <property type="evidence" value="ECO:0007669"/>
    <property type="project" value="TreeGrafter"/>
</dbReference>
<dbReference type="Gene3D" id="3.60.10.10">
    <property type="entry name" value="Endonuclease/exonuclease/phosphatase"/>
    <property type="match status" value="1"/>
</dbReference>
<accession>A0AAW1L540</accession>
<evidence type="ECO:0000313" key="2">
    <source>
        <dbReference type="Proteomes" id="UP001458880"/>
    </source>
</evidence>
<proteinExistence type="predicted"/>
<dbReference type="PANTHER" id="PTHR33395">
    <property type="entry name" value="TRANSCRIPTASE, PUTATIVE-RELATED-RELATED"/>
    <property type="match status" value="1"/>
</dbReference>
<dbReference type="GO" id="GO:0031012">
    <property type="term" value="C:extracellular matrix"/>
    <property type="evidence" value="ECO:0007669"/>
    <property type="project" value="TreeGrafter"/>
</dbReference>
<evidence type="ECO:0000313" key="1">
    <source>
        <dbReference type="EMBL" id="KAK9728667.1"/>
    </source>
</evidence>
<dbReference type="GO" id="GO:0007508">
    <property type="term" value="P:larval heart development"/>
    <property type="evidence" value="ECO:0007669"/>
    <property type="project" value="TreeGrafter"/>
</dbReference>
<dbReference type="PANTHER" id="PTHR33395:SF22">
    <property type="entry name" value="REVERSE TRANSCRIPTASE DOMAIN-CONTAINING PROTEIN"/>
    <property type="match status" value="1"/>
</dbReference>
<name>A0AAW1L540_POPJA</name>
<sequence>MTDISSAYVNARSLISSLAALRSRIISGGFDFIAITETWLTDAISTDSVSIGGYNLIRNDRATRGGGVAFYITNTLQFDIIRTLTTIEQLWISISAGLLKIALGVVYRPPGSDLEVFLDNFECTLSDMT</sequence>
<protein>
    <submittedName>
        <fullName evidence="1">Uncharacterized protein</fullName>
    </submittedName>
</protein>
<dbReference type="Proteomes" id="UP001458880">
    <property type="component" value="Unassembled WGS sequence"/>
</dbReference>
<dbReference type="SUPFAM" id="SSF56219">
    <property type="entry name" value="DNase I-like"/>
    <property type="match status" value="1"/>
</dbReference>
<comment type="caution">
    <text evidence="1">The sequence shown here is derived from an EMBL/GenBank/DDBJ whole genome shotgun (WGS) entry which is preliminary data.</text>
</comment>